<proteinExistence type="predicted"/>
<dbReference type="InterPro" id="IPR000182">
    <property type="entry name" value="GNAT_dom"/>
</dbReference>
<organism evidence="4 5">
    <name type="scientific">Chryseomicrobium palamuruense</name>
    <dbReference type="NCBI Taxonomy" id="682973"/>
    <lineage>
        <taxon>Bacteria</taxon>
        <taxon>Bacillati</taxon>
        <taxon>Bacillota</taxon>
        <taxon>Bacilli</taxon>
        <taxon>Bacillales</taxon>
        <taxon>Caryophanaceae</taxon>
        <taxon>Chryseomicrobium</taxon>
    </lineage>
</organism>
<dbReference type="Gene3D" id="3.40.630.30">
    <property type="match status" value="1"/>
</dbReference>
<dbReference type="RefSeq" id="WP_378142135.1">
    <property type="nucleotide sequence ID" value="NZ_JBHSEF010000023.1"/>
</dbReference>
<keyword evidence="5" id="KW-1185">Reference proteome</keyword>
<gene>
    <name evidence="4" type="ORF">ACFO0S_11130</name>
</gene>
<protein>
    <submittedName>
        <fullName evidence="4">GNAT family N-acetyltransferase</fullName>
        <ecNumber evidence="4">2.3.1.-</ecNumber>
    </submittedName>
</protein>
<comment type="caution">
    <text evidence="4">The sequence shown here is derived from an EMBL/GenBank/DDBJ whole genome shotgun (WGS) entry which is preliminary data.</text>
</comment>
<dbReference type="InterPro" id="IPR016181">
    <property type="entry name" value="Acyl_CoA_acyltransferase"/>
</dbReference>
<dbReference type="PANTHER" id="PTHR43877">
    <property type="entry name" value="AMINOALKYLPHOSPHONATE N-ACETYLTRANSFERASE-RELATED-RELATED"/>
    <property type="match status" value="1"/>
</dbReference>
<sequence>MLLDTHLKAIEHLQKEVEDHDGLEIKLNWEMLRERESDRMDFFHYEGDELVAFLGLYGFGSTVEVTGMVKPSERWKGHFTKVFQDGMATVHELGFTKILLNAPASSEAAKQFLKKQGADYAFSEHQMKWRSRELEEASGFLLRPAETKDNELRIQLDVEAFGLTREDSIATEGRITAEPDTDLWMIEVEEVPVGKLRVKREDGQAWIYGFAILPEYQGKGIGRKVLQRIVKEQSAAGYSVHLEVEATNAHALRLYESVGFEVHHAQDYYTYTA</sequence>
<name>A0ABV8UX93_9BACL</name>
<feature type="domain" description="N-acetyltransferase" evidence="3">
    <location>
        <begin position="1"/>
        <end position="135"/>
    </location>
</feature>
<evidence type="ECO:0000313" key="4">
    <source>
        <dbReference type="EMBL" id="MFC4355605.1"/>
    </source>
</evidence>
<dbReference type="PROSITE" id="PS51186">
    <property type="entry name" value="GNAT"/>
    <property type="match status" value="2"/>
</dbReference>
<dbReference type="SUPFAM" id="SSF55729">
    <property type="entry name" value="Acyl-CoA N-acyltransferases (Nat)"/>
    <property type="match status" value="2"/>
</dbReference>
<evidence type="ECO:0000256" key="1">
    <source>
        <dbReference type="ARBA" id="ARBA00022679"/>
    </source>
</evidence>
<keyword evidence="1 4" id="KW-0808">Transferase</keyword>
<evidence type="ECO:0000259" key="3">
    <source>
        <dbReference type="PROSITE" id="PS51186"/>
    </source>
</evidence>
<dbReference type="InterPro" id="IPR050832">
    <property type="entry name" value="Bact_Acetyltransf"/>
</dbReference>
<dbReference type="CDD" id="cd04301">
    <property type="entry name" value="NAT_SF"/>
    <property type="match status" value="1"/>
</dbReference>
<dbReference type="GO" id="GO:0016746">
    <property type="term" value="F:acyltransferase activity"/>
    <property type="evidence" value="ECO:0007669"/>
    <property type="project" value="UniProtKB-KW"/>
</dbReference>
<reference evidence="5" key="1">
    <citation type="journal article" date="2019" name="Int. J. Syst. Evol. Microbiol.">
        <title>The Global Catalogue of Microorganisms (GCM) 10K type strain sequencing project: providing services to taxonomists for standard genome sequencing and annotation.</title>
        <authorList>
            <consortium name="The Broad Institute Genomics Platform"/>
            <consortium name="The Broad Institute Genome Sequencing Center for Infectious Disease"/>
            <person name="Wu L."/>
            <person name="Ma J."/>
        </authorList>
    </citation>
    <scope>NUCLEOTIDE SEQUENCE [LARGE SCALE GENOMIC DNA]</scope>
    <source>
        <strain evidence="5">CCUG 50353</strain>
    </source>
</reference>
<evidence type="ECO:0000256" key="2">
    <source>
        <dbReference type="ARBA" id="ARBA00023315"/>
    </source>
</evidence>
<dbReference type="PANTHER" id="PTHR43877:SF2">
    <property type="entry name" value="AMINOALKYLPHOSPHONATE N-ACETYLTRANSFERASE-RELATED"/>
    <property type="match status" value="1"/>
</dbReference>
<dbReference type="Proteomes" id="UP001595733">
    <property type="component" value="Unassembled WGS sequence"/>
</dbReference>
<dbReference type="EMBL" id="JBHSEF010000023">
    <property type="protein sequence ID" value="MFC4355605.1"/>
    <property type="molecule type" value="Genomic_DNA"/>
</dbReference>
<dbReference type="Pfam" id="PF00583">
    <property type="entry name" value="Acetyltransf_1"/>
    <property type="match status" value="1"/>
</dbReference>
<feature type="domain" description="N-acetyltransferase" evidence="3">
    <location>
        <begin position="140"/>
        <end position="273"/>
    </location>
</feature>
<keyword evidence="2 4" id="KW-0012">Acyltransferase</keyword>
<accession>A0ABV8UX93</accession>
<dbReference type="EC" id="2.3.1.-" evidence="4"/>
<evidence type="ECO:0000313" key="5">
    <source>
        <dbReference type="Proteomes" id="UP001595733"/>
    </source>
</evidence>